<dbReference type="InterPro" id="IPR000623">
    <property type="entry name" value="Shikimate_kinase/TSH1"/>
</dbReference>
<reference evidence="7" key="1">
    <citation type="submission" date="2015-02" db="EMBL/GenBank/DDBJ databases">
        <title>Genome sequencing for Strongylocentrotus purpuratus.</title>
        <authorList>
            <person name="Murali S."/>
            <person name="Liu Y."/>
            <person name="Vee V."/>
            <person name="English A."/>
            <person name="Wang M."/>
            <person name="Skinner E."/>
            <person name="Han Y."/>
            <person name="Muzny D.M."/>
            <person name="Worley K.C."/>
            <person name="Gibbs R.A."/>
        </authorList>
    </citation>
    <scope>NUCLEOTIDE SEQUENCE</scope>
</reference>
<protein>
    <recommendedName>
        <fullName evidence="5">Threonine synthase N-terminal domain-containing protein</fullName>
    </recommendedName>
</protein>
<dbReference type="SUPFAM" id="SSF53686">
    <property type="entry name" value="Tryptophan synthase beta subunit-like PLP-dependent enzymes"/>
    <property type="match status" value="1"/>
</dbReference>
<dbReference type="Pfam" id="PF01202">
    <property type="entry name" value="SKI"/>
    <property type="match status" value="1"/>
</dbReference>
<evidence type="ECO:0000256" key="3">
    <source>
        <dbReference type="ARBA" id="ARBA00022898"/>
    </source>
</evidence>
<feature type="domain" description="Threonine synthase N-terminal" evidence="5">
    <location>
        <begin position="205"/>
        <end position="286"/>
    </location>
</feature>
<proteinExistence type="inferred from homology"/>
<dbReference type="GeneID" id="115929309"/>
<keyword evidence="7" id="KW-1185">Reference proteome</keyword>
<dbReference type="GO" id="GO:0005737">
    <property type="term" value="C:cytoplasm"/>
    <property type="evidence" value="ECO:0000318"/>
    <property type="project" value="GO_Central"/>
</dbReference>
<dbReference type="Pfam" id="PF14821">
    <property type="entry name" value="Thr_synth_N"/>
    <property type="match status" value="1"/>
</dbReference>
<dbReference type="CDD" id="cd01560">
    <property type="entry name" value="Thr-synth_2"/>
    <property type="match status" value="1"/>
</dbReference>
<comment type="similarity">
    <text evidence="2">Belongs to the threonine synthase family.</text>
</comment>
<comment type="cofactor">
    <cofactor evidence="1 4">
        <name>pyridoxal 5'-phosphate</name>
        <dbReference type="ChEBI" id="CHEBI:597326"/>
    </cofactor>
</comment>
<dbReference type="InterPro" id="IPR031322">
    <property type="entry name" value="Shikimate/glucono_kinase"/>
</dbReference>
<dbReference type="Gene3D" id="3.90.1380.10">
    <property type="entry name" value="Threonine synthase, N-terminal domain"/>
    <property type="match status" value="1"/>
</dbReference>
<dbReference type="InterPro" id="IPR029144">
    <property type="entry name" value="Thr_synth_N"/>
</dbReference>
<dbReference type="PANTHER" id="PTHR43515:SF1">
    <property type="entry name" value="THREONINE SYNTHASE-LIKE 1"/>
    <property type="match status" value="1"/>
</dbReference>
<dbReference type="HAMAP" id="MF_00109">
    <property type="entry name" value="Shikimate_kinase"/>
    <property type="match status" value="1"/>
</dbReference>
<dbReference type="InterPro" id="IPR004450">
    <property type="entry name" value="Thr_synthase-like"/>
</dbReference>
<reference evidence="6" key="2">
    <citation type="submission" date="2021-01" db="UniProtKB">
        <authorList>
            <consortium name="EnsemblMetazoa"/>
        </authorList>
    </citation>
    <scope>IDENTIFICATION</scope>
</reference>
<dbReference type="KEGG" id="spu:115929309"/>
<dbReference type="EnsemblMetazoa" id="XM_030998039">
    <property type="protein sequence ID" value="XP_030853899"/>
    <property type="gene ID" value="LOC115929309"/>
</dbReference>
<sequence length="721" mass="79557">MLHRYGHLARFHAGRAGLKAAGCRSRQSESNNIMLNGSPGAGKTTVGKIVGRKLGMDVLDVDNDVLESVWGMPVSEKLFEVGGDNFVEAEGQALLTFTPPSDTVVTLTGSNAMHDEAMAHISNHGPVLFLDVKNEDILQRLEAMKVNRIVGQEAGVSMTEILAYRQHFYERSYNARVICEANETQESIAGKIVEVVARLKNHSPYVSTRSSGKSLGKDFLSAVLQGLAEDGGLFVPSGPLPQMTLQQWERLVPCTYQQRAQRILEQWIHPADLHPRVLNGMIQKAYTTDAFQSEDVVPVTHLEGNQHLVEIFHGPTASFKDAPLQLMPHFFREAVSQKGDAKYLILVATSGDTGSAVLDGFGATSVTSGDDDVSVMVFYPEEGVSPVQKALMTAVDSPNVRVIGVESDFDFCQSSIKQIFSSCTCTLRHSLLNDHNVKLSAANSINWGRLLPQIVYHASSYLDLARQGVISVGDPVDLCVPTGNFGNILGAVYAKLMGIPLRRLICASNVNNVLTDFLHTGVYDLRKRPLRVTMSPAIDILQSSNLERLLFLATDCNGPQVASFYEQLKQEQYFKVPDNVLSKIREDYGFHGDWCDEETCSKAIRETFERTGYLLDPHTAISKVVADRHPSDDGAPMLICSTAHHGKFASDVLDSLGHRASHSDKPDTLLNRLGDLNPRPGRHVNLERSIRNPRVHEKVVDASMESMMKEVQEFVQERIRN</sequence>
<dbReference type="OrthoDB" id="5203861at2759"/>
<dbReference type="AlphaFoldDB" id="A0A7M7PQR4"/>
<dbReference type="Gene3D" id="3.40.50.300">
    <property type="entry name" value="P-loop containing nucleotide triphosphate hydrolases"/>
    <property type="match status" value="1"/>
</dbReference>
<dbReference type="Proteomes" id="UP000007110">
    <property type="component" value="Unassembled WGS sequence"/>
</dbReference>
<organism evidence="6 7">
    <name type="scientific">Strongylocentrotus purpuratus</name>
    <name type="common">Purple sea urchin</name>
    <dbReference type="NCBI Taxonomy" id="7668"/>
    <lineage>
        <taxon>Eukaryota</taxon>
        <taxon>Metazoa</taxon>
        <taxon>Echinodermata</taxon>
        <taxon>Eleutherozoa</taxon>
        <taxon>Echinozoa</taxon>
        <taxon>Echinoidea</taxon>
        <taxon>Euechinoidea</taxon>
        <taxon>Echinacea</taxon>
        <taxon>Camarodonta</taxon>
        <taxon>Echinidea</taxon>
        <taxon>Strongylocentrotidae</taxon>
        <taxon>Strongylocentrotus</taxon>
    </lineage>
</organism>
<name>A0A7M7PQR4_STRPU</name>
<evidence type="ECO:0000256" key="1">
    <source>
        <dbReference type="ARBA" id="ARBA00001933"/>
    </source>
</evidence>
<keyword evidence="3 4" id="KW-0663">Pyridoxal phosphate</keyword>
<dbReference type="OMA" id="HFNRCQH"/>
<evidence type="ECO:0000313" key="7">
    <source>
        <dbReference type="Proteomes" id="UP000007110"/>
    </source>
</evidence>
<dbReference type="SUPFAM" id="SSF52540">
    <property type="entry name" value="P-loop containing nucleoside triphosphate hydrolases"/>
    <property type="match status" value="1"/>
</dbReference>
<dbReference type="InterPro" id="IPR037158">
    <property type="entry name" value="Thr_synth_N_sf"/>
</dbReference>
<evidence type="ECO:0000259" key="5">
    <source>
        <dbReference type="Pfam" id="PF14821"/>
    </source>
</evidence>
<dbReference type="PRINTS" id="PR01100">
    <property type="entry name" value="SHIKIMTKNASE"/>
</dbReference>
<evidence type="ECO:0000256" key="2">
    <source>
        <dbReference type="ARBA" id="ARBA00005517"/>
    </source>
</evidence>
<dbReference type="NCBIfam" id="TIGR00260">
    <property type="entry name" value="thrC"/>
    <property type="match status" value="1"/>
</dbReference>
<dbReference type="InParanoid" id="A0A7M7PQR4"/>
<dbReference type="PANTHER" id="PTHR43515">
    <property type="entry name" value="THREONINE SYNTHASE-LIKE 1"/>
    <property type="match status" value="1"/>
</dbReference>
<evidence type="ECO:0000313" key="6">
    <source>
        <dbReference type="EnsemblMetazoa" id="XP_030853899"/>
    </source>
</evidence>
<evidence type="ECO:0000256" key="4">
    <source>
        <dbReference type="PIRSR" id="PIRSR604450-51"/>
    </source>
</evidence>
<dbReference type="CDD" id="cd00464">
    <property type="entry name" value="SK"/>
    <property type="match status" value="1"/>
</dbReference>
<dbReference type="InterPro" id="IPR027417">
    <property type="entry name" value="P-loop_NTPase"/>
</dbReference>
<dbReference type="Gene3D" id="3.40.50.1100">
    <property type="match status" value="2"/>
</dbReference>
<feature type="modified residue" description="N6-(pyridoxal phosphate)lysine" evidence="4">
    <location>
        <position position="320"/>
    </location>
</feature>
<dbReference type="InterPro" id="IPR036052">
    <property type="entry name" value="TrpB-like_PALP_sf"/>
</dbReference>
<dbReference type="RefSeq" id="XP_030853899.1">
    <property type="nucleotide sequence ID" value="XM_030998039.1"/>
</dbReference>
<accession>A0A7M7PQR4</accession>